<dbReference type="AlphaFoldDB" id="A0A6M3KUQ4"/>
<evidence type="ECO:0000313" key="2">
    <source>
        <dbReference type="EMBL" id="QJA85786.1"/>
    </source>
</evidence>
<dbReference type="EMBL" id="MT142595">
    <property type="protein sequence ID" value="QJA85786.1"/>
    <property type="molecule type" value="Genomic_DNA"/>
</dbReference>
<feature type="domain" description="Homing endonuclease LAGLIDADG" evidence="1">
    <location>
        <begin position="10"/>
        <end position="191"/>
    </location>
</feature>
<gene>
    <name evidence="2" type="ORF">MM415B02176_0007</name>
</gene>
<dbReference type="Gene3D" id="3.10.28.10">
    <property type="entry name" value="Homing endonucleases"/>
    <property type="match status" value="2"/>
</dbReference>
<dbReference type="InterPro" id="IPR027434">
    <property type="entry name" value="Homing_endonucl"/>
</dbReference>
<organism evidence="2">
    <name type="scientific">viral metagenome</name>
    <dbReference type="NCBI Taxonomy" id="1070528"/>
    <lineage>
        <taxon>unclassified sequences</taxon>
        <taxon>metagenomes</taxon>
        <taxon>organismal metagenomes</taxon>
    </lineage>
</organism>
<accession>A0A6M3KUQ4</accession>
<name>A0A6M3KUQ4_9ZZZZ</name>
<dbReference type="Pfam" id="PF03161">
    <property type="entry name" value="LAGLIDADG_2"/>
    <property type="match status" value="1"/>
</dbReference>
<dbReference type="SUPFAM" id="SSF55608">
    <property type="entry name" value="Homing endonucleases"/>
    <property type="match status" value="1"/>
</dbReference>
<proteinExistence type="predicted"/>
<evidence type="ECO:0000259" key="1">
    <source>
        <dbReference type="Pfam" id="PF03161"/>
    </source>
</evidence>
<keyword evidence="2" id="KW-0540">Nuclease</keyword>
<dbReference type="GO" id="GO:0004519">
    <property type="term" value="F:endonuclease activity"/>
    <property type="evidence" value="ECO:0007669"/>
    <property type="project" value="UniProtKB-KW"/>
</dbReference>
<reference evidence="2" key="1">
    <citation type="submission" date="2020-03" db="EMBL/GenBank/DDBJ databases">
        <title>The deep terrestrial virosphere.</title>
        <authorList>
            <person name="Holmfeldt K."/>
            <person name="Nilsson E."/>
            <person name="Simone D."/>
            <person name="Lopez-Fernandez M."/>
            <person name="Wu X."/>
            <person name="de Brujin I."/>
            <person name="Lundin D."/>
            <person name="Andersson A."/>
            <person name="Bertilsson S."/>
            <person name="Dopson M."/>
        </authorList>
    </citation>
    <scope>NUCLEOTIDE SEQUENCE</scope>
    <source>
        <strain evidence="2">MM415B02176</strain>
    </source>
</reference>
<keyword evidence="2" id="KW-0255">Endonuclease</keyword>
<protein>
    <submittedName>
        <fullName evidence="2">Putative homing endonuclease</fullName>
    </submittedName>
</protein>
<dbReference type="InterPro" id="IPR004860">
    <property type="entry name" value="LAGLIDADG_dom"/>
</dbReference>
<keyword evidence="2" id="KW-0378">Hydrolase</keyword>
<sequence>MNLNKNELKSAIIGMIIGDGSLQRFKNKSGEFSKNVAFQMTHCEKQYEYMLWKKDILENISKCKIHPMQHKAPNGKECSGYHLYGRANPIYTKLYSRFHQYGKKSVDEYLVKMITPLALAIMYMDDGCMGKGYKKYWTKETCYLCLDNFDYANLFLIKKSLKIKFDLDWNINRTSGKYYQLRLLNNNNEKFINLIRPYVEQVPSMMYKLGSYAGYPVFYNEDKIQSDPNGDIGN</sequence>